<reference evidence="9 10" key="1">
    <citation type="submission" date="2020-04" db="EMBL/GenBank/DDBJ databases">
        <title>Plant Genome Project.</title>
        <authorList>
            <person name="Zhang R.-G."/>
        </authorList>
    </citation>
    <scope>NUCLEOTIDE SEQUENCE [LARGE SCALE GENOMIC DNA]</scope>
    <source>
        <strain evidence="9">YNK0</strain>
        <tissue evidence="9">Leaf</tissue>
    </source>
</reference>
<evidence type="ECO:0000256" key="7">
    <source>
        <dbReference type="ARBA" id="ARBA00023242"/>
    </source>
</evidence>
<dbReference type="GO" id="GO:0005634">
    <property type="term" value="C:nucleus"/>
    <property type="evidence" value="ECO:0007669"/>
    <property type="project" value="UniProtKB-SubCell"/>
</dbReference>
<evidence type="ECO:0000256" key="2">
    <source>
        <dbReference type="ARBA" id="ARBA00004496"/>
    </source>
</evidence>
<keyword evidence="7" id="KW-0539">Nucleus</keyword>
<evidence type="ECO:0000256" key="5">
    <source>
        <dbReference type="ARBA" id="ARBA00022682"/>
    </source>
</evidence>
<comment type="similarity">
    <text evidence="3">Belongs to the PYR/PYL/RCAR abscisic acid intracellular receptor family.</text>
</comment>
<accession>A0A834ZTK8</accession>
<evidence type="ECO:0000256" key="8">
    <source>
        <dbReference type="ARBA" id="ARBA00023272"/>
    </source>
</evidence>
<keyword evidence="4" id="KW-0963">Cytoplasm</keyword>
<evidence type="ECO:0000256" key="3">
    <source>
        <dbReference type="ARBA" id="ARBA00008594"/>
    </source>
</evidence>
<keyword evidence="5" id="KW-0938">Abscisic acid signaling pathway</keyword>
<dbReference type="PANTHER" id="PTHR31213">
    <property type="entry name" value="OS08G0374000 PROTEIN-RELATED"/>
    <property type="match status" value="1"/>
</dbReference>
<dbReference type="GO" id="GO:0009738">
    <property type="term" value="P:abscisic acid-activated signaling pathway"/>
    <property type="evidence" value="ECO:0007669"/>
    <property type="project" value="UniProtKB-KW"/>
</dbReference>
<dbReference type="GO" id="GO:0038023">
    <property type="term" value="F:signaling receptor activity"/>
    <property type="evidence" value="ECO:0007669"/>
    <property type="project" value="TreeGrafter"/>
</dbReference>
<dbReference type="Pfam" id="PF10604">
    <property type="entry name" value="Polyketide_cyc2"/>
    <property type="match status" value="1"/>
</dbReference>
<proteinExistence type="inferred from homology"/>
<dbReference type="OMA" id="ANTIIEC"/>
<keyword evidence="8" id="KW-0650">Protein phosphatase inhibitor</keyword>
<comment type="subcellular location">
    <subcellularLocation>
        <location evidence="2">Cytoplasm</location>
    </subcellularLocation>
    <subcellularLocation>
        <location evidence="1">Nucleus</location>
    </subcellularLocation>
</comment>
<comment type="caution">
    <text evidence="9">The sequence shown here is derived from an EMBL/GenBank/DDBJ whole genome shotgun (WGS) entry which is preliminary data.</text>
</comment>
<dbReference type="GO" id="GO:0010427">
    <property type="term" value="F:abscisic acid binding"/>
    <property type="evidence" value="ECO:0007669"/>
    <property type="project" value="TreeGrafter"/>
</dbReference>
<sequence>MLYNNPRHPKKKPTNTQEMVTHYHTHHHLAPNQCGSCLVQPIDAPLPLVWSLVRRFDNPQAYKRFVKSCSICAGDGGIGSVREVHVVSGLPAGRSTERLETLDDDSHVMSFSIVGGDHRLENYRSTTTVHENGDGGDGKTVVIESYVVDVPAGSSKEDTRLFADTIIGCNLRSLARVTEKMAYAS</sequence>
<keyword evidence="10" id="KW-1185">Reference proteome</keyword>
<name>A0A834ZTK8_TETSI</name>
<dbReference type="GO" id="GO:0004864">
    <property type="term" value="F:protein phosphatase inhibitor activity"/>
    <property type="evidence" value="ECO:0007669"/>
    <property type="project" value="UniProtKB-KW"/>
</dbReference>
<protein>
    <submittedName>
        <fullName evidence="9">Uncharacterized protein</fullName>
    </submittedName>
</protein>
<dbReference type="Gene3D" id="3.30.530.20">
    <property type="match status" value="1"/>
</dbReference>
<dbReference type="AlphaFoldDB" id="A0A834ZTK8"/>
<organism evidence="9 10">
    <name type="scientific">Tetracentron sinense</name>
    <name type="common">Spur-leaf</name>
    <dbReference type="NCBI Taxonomy" id="13715"/>
    <lineage>
        <taxon>Eukaryota</taxon>
        <taxon>Viridiplantae</taxon>
        <taxon>Streptophyta</taxon>
        <taxon>Embryophyta</taxon>
        <taxon>Tracheophyta</taxon>
        <taxon>Spermatophyta</taxon>
        <taxon>Magnoliopsida</taxon>
        <taxon>Trochodendrales</taxon>
        <taxon>Trochodendraceae</taxon>
        <taxon>Tetracentron</taxon>
    </lineage>
</organism>
<gene>
    <name evidence="9" type="ORF">HHK36_005128</name>
</gene>
<evidence type="ECO:0000313" key="9">
    <source>
        <dbReference type="EMBL" id="KAF8409056.1"/>
    </source>
</evidence>
<dbReference type="InterPro" id="IPR050279">
    <property type="entry name" value="Plant_def-hormone_signal"/>
</dbReference>
<dbReference type="InterPro" id="IPR019587">
    <property type="entry name" value="Polyketide_cyclase/dehydratase"/>
</dbReference>
<dbReference type="GO" id="GO:0005737">
    <property type="term" value="C:cytoplasm"/>
    <property type="evidence" value="ECO:0007669"/>
    <property type="project" value="UniProtKB-SubCell"/>
</dbReference>
<dbReference type="PANTHER" id="PTHR31213:SF82">
    <property type="entry name" value="ABSCISIC ACID RECEPTOR PYL11-RELATED"/>
    <property type="match status" value="1"/>
</dbReference>
<dbReference type="OrthoDB" id="4436220at2759"/>
<dbReference type="SUPFAM" id="SSF55961">
    <property type="entry name" value="Bet v1-like"/>
    <property type="match status" value="1"/>
</dbReference>
<evidence type="ECO:0000313" key="10">
    <source>
        <dbReference type="Proteomes" id="UP000655225"/>
    </source>
</evidence>
<dbReference type="InterPro" id="IPR023393">
    <property type="entry name" value="START-like_dom_sf"/>
</dbReference>
<dbReference type="Proteomes" id="UP000655225">
    <property type="component" value="Unassembled WGS sequence"/>
</dbReference>
<evidence type="ECO:0000256" key="4">
    <source>
        <dbReference type="ARBA" id="ARBA00022490"/>
    </source>
</evidence>
<dbReference type="EMBL" id="JABCRI010000003">
    <property type="protein sequence ID" value="KAF8409056.1"/>
    <property type="molecule type" value="Genomic_DNA"/>
</dbReference>
<dbReference type="CDD" id="cd07821">
    <property type="entry name" value="PYR_PYL_RCAR_like"/>
    <property type="match status" value="1"/>
</dbReference>
<keyword evidence="6" id="KW-0675">Receptor</keyword>
<evidence type="ECO:0000256" key="1">
    <source>
        <dbReference type="ARBA" id="ARBA00004123"/>
    </source>
</evidence>
<evidence type="ECO:0000256" key="6">
    <source>
        <dbReference type="ARBA" id="ARBA00023170"/>
    </source>
</evidence>